<proteinExistence type="predicted"/>
<dbReference type="InterPro" id="IPR055765">
    <property type="entry name" value="DUF7341"/>
</dbReference>
<reference evidence="3" key="1">
    <citation type="journal article" date="2019" name="Int. J. Syst. Evol. Microbiol.">
        <title>The Global Catalogue of Microorganisms (GCM) 10K type strain sequencing project: providing services to taxonomists for standard genome sequencing and annotation.</title>
        <authorList>
            <consortium name="The Broad Institute Genomics Platform"/>
            <consortium name="The Broad Institute Genome Sequencing Center for Infectious Disease"/>
            <person name="Wu L."/>
            <person name="Ma J."/>
        </authorList>
    </citation>
    <scope>NUCLEOTIDE SEQUENCE [LARGE SCALE GENOMIC DNA]</scope>
    <source>
        <strain evidence="3">CGMCC 4.1641</strain>
    </source>
</reference>
<dbReference type="Proteomes" id="UP001596222">
    <property type="component" value="Unassembled WGS sequence"/>
</dbReference>
<comment type="caution">
    <text evidence="2">The sequence shown here is derived from an EMBL/GenBank/DDBJ whole genome shotgun (WGS) entry which is preliminary data.</text>
</comment>
<dbReference type="Pfam" id="PF24030">
    <property type="entry name" value="DUF7341"/>
    <property type="match status" value="1"/>
</dbReference>
<protein>
    <recommendedName>
        <fullName evidence="1">DUF7341 domain-containing protein</fullName>
    </recommendedName>
</protein>
<keyword evidence="3" id="KW-1185">Reference proteome</keyword>
<dbReference type="EMBL" id="JBHSKJ010000003">
    <property type="protein sequence ID" value="MFC5144276.1"/>
    <property type="molecule type" value="Genomic_DNA"/>
</dbReference>
<sequence length="201" mass="22221">MDDRDGAPDPCPVCKRLSTRPHDDCRHDLDRTLAQLPSLYHQLEQALPPGRRGTTSRAPSYGTRLPVRLDSLDLRARGGIEGVLTCWETDVRHHLALPDTPYRGTVEQQINSAVTFLRGNLLWILDQHPAAGDFATDIHNITAHATTVITGEPRERRLRLACPCGATLAITLSTPGRLCACGQQYGFHELRHLDLAPRNAA</sequence>
<dbReference type="RefSeq" id="WP_382038003.1">
    <property type="nucleotide sequence ID" value="NZ_JBHSKJ010000003.1"/>
</dbReference>
<accession>A0ABV9ZV24</accession>
<feature type="domain" description="DUF7341" evidence="1">
    <location>
        <begin position="26"/>
        <end position="90"/>
    </location>
</feature>
<evidence type="ECO:0000259" key="1">
    <source>
        <dbReference type="Pfam" id="PF24030"/>
    </source>
</evidence>
<organism evidence="2 3">
    <name type="scientific">Streptomyces aureoversilis</name>
    <dbReference type="NCBI Taxonomy" id="67277"/>
    <lineage>
        <taxon>Bacteria</taxon>
        <taxon>Bacillati</taxon>
        <taxon>Actinomycetota</taxon>
        <taxon>Actinomycetes</taxon>
        <taxon>Kitasatosporales</taxon>
        <taxon>Streptomycetaceae</taxon>
        <taxon>Streptomyces</taxon>
    </lineage>
</organism>
<name>A0ABV9ZV24_9ACTN</name>
<evidence type="ECO:0000313" key="3">
    <source>
        <dbReference type="Proteomes" id="UP001596222"/>
    </source>
</evidence>
<gene>
    <name evidence="2" type="ORF">ACFPP6_06195</name>
</gene>
<evidence type="ECO:0000313" key="2">
    <source>
        <dbReference type="EMBL" id="MFC5144276.1"/>
    </source>
</evidence>